<dbReference type="SUPFAM" id="SSF56204">
    <property type="entry name" value="Hect, E3 ligase catalytic domain"/>
    <property type="match status" value="1"/>
</dbReference>
<evidence type="ECO:0000313" key="6">
    <source>
        <dbReference type="Proteomes" id="UP000472270"/>
    </source>
</evidence>
<evidence type="ECO:0000259" key="4">
    <source>
        <dbReference type="PROSITE" id="PS50237"/>
    </source>
</evidence>
<dbReference type="Proteomes" id="UP000472270">
    <property type="component" value="Unassembled WGS sequence"/>
</dbReference>
<dbReference type="Gene3D" id="3.30.2410.10">
    <property type="entry name" value="Hect, E3 ligase catalytic domain"/>
    <property type="match status" value="1"/>
</dbReference>
<sequence length="57" mass="6598">MSAVKMSVRPLFSFTQDHLPQALTCHSLLDLPVYQNKETLKAKVIEAINHKRGFWEE</sequence>
<name>A0A673FRM2_9TELE</name>
<evidence type="ECO:0000313" key="5">
    <source>
        <dbReference type="Ensembl" id="ENSSRHP00000002538.1"/>
    </source>
</evidence>
<keyword evidence="2 3" id="KW-0833">Ubl conjugation pathway</keyword>
<protein>
    <recommendedName>
        <fullName evidence="4">HECT domain-containing protein</fullName>
    </recommendedName>
</protein>
<dbReference type="Ensembl" id="ENSSRHT00000002641.1">
    <property type="protein sequence ID" value="ENSSRHP00000002538.1"/>
    <property type="gene ID" value="ENSSRHG00000001797.1"/>
</dbReference>
<dbReference type="PROSITE" id="PS50237">
    <property type="entry name" value="HECT"/>
    <property type="match status" value="1"/>
</dbReference>
<evidence type="ECO:0000256" key="2">
    <source>
        <dbReference type="ARBA" id="ARBA00022786"/>
    </source>
</evidence>
<evidence type="ECO:0000256" key="3">
    <source>
        <dbReference type="PROSITE-ProRule" id="PRU00104"/>
    </source>
</evidence>
<dbReference type="InterPro" id="IPR035983">
    <property type="entry name" value="Hect_E3_ubiquitin_ligase"/>
</dbReference>
<evidence type="ECO:0000256" key="1">
    <source>
        <dbReference type="ARBA" id="ARBA00022679"/>
    </source>
</evidence>
<proteinExistence type="predicted"/>
<reference evidence="5" key="1">
    <citation type="submission" date="2025-08" db="UniProtKB">
        <authorList>
            <consortium name="Ensembl"/>
        </authorList>
    </citation>
    <scope>IDENTIFICATION</scope>
</reference>
<keyword evidence="6" id="KW-1185">Reference proteome</keyword>
<dbReference type="Pfam" id="PF00632">
    <property type="entry name" value="HECT"/>
    <property type="match status" value="1"/>
</dbReference>
<organism evidence="5 6">
    <name type="scientific">Sinocyclocheilus rhinocerous</name>
    <dbReference type="NCBI Taxonomy" id="307959"/>
    <lineage>
        <taxon>Eukaryota</taxon>
        <taxon>Metazoa</taxon>
        <taxon>Chordata</taxon>
        <taxon>Craniata</taxon>
        <taxon>Vertebrata</taxon>
        <taxon>Euteleostomi</taxon>
        <taxon>Actinopterygii</taxon>
        <taxon>Neopterygii</taxon>
        <taxon>Teleostei</taxon>
        <taxon>Ostariophysi</taxon>
        <taxon>Cypriniformes</taxon>
        <taxon>Cyprinidae</taxon>
        <taxon>Cyprininae</taxon>
        <taxon>Sinocyclocheilus</taxon>
    </lineage>
</organism>
<feature type="domain" description="HECT" evidence="4">
    <location>
        <begin position="13"/>
        <end position="57"/>
    </location>
</feature>
<dbReference type="GO" id="GO:0004842">
    <property type="term" value="F:ubiquitin-protein transferase activity"/>
    <property type="evidence" value="ECO:0007669"/>
    <property type="project" value="InterPro"/>
</dbReference>
<keyword evidence="1" id="KW-0808">Transferase</keyword>
<dbReference type="AlphaFoldDB" id="A0A673FRM2"/>
<accession>A0A673FRM2</accession>
<reference evidence="5" key="2">
    <citation type="submission" date="2025-09" db="UniProtKB">
        <authorList>
            <consortium name="Ensembl"/>
        </authorList>
    </citation>
    <scope>IDENTIFICATION</scope>
</reference>
<dbReference type="InterPro" id="IPR000569">
    <property type="entry name" value="HECT_dom"/>
</dbReference>
<feature type="active site" description="Glycyl thioester intermediate" evidence="3">
    <location>
        <position position="25"/>
    </location>
</feature>